<dbReference type="AlphaFoldDB" id="A0A9W8CTQ4"/>
<keyword evidence="2" id="KW-1185">Reference proteome</keyword>
<dbReference type="Proteomes" id="UP001149813">
    <property type="component" value="Unassembled WGS sequence"/>
</dbReference>
<name>A0A9W8CTQ4_9FUNG</name>
<proteinExistence type="predicted"/>
<comment type="caution">
    <text evidence="1">The sequence shown here is derived from an EMBL/GenBank/DDBJ whole genome shotgun (WGS) entry which is preliminary data.</text>
</comment>
<dbReference type="EMBL" id="JANBOJ010000009">
    <property type="protein sequence ID" value="KAJ1725259.1"/>
    <property type="molecule type" value="Genomic_DNA"/>
</dbReference>
<evidence type="ECO:0000313" key="2">
    <source>
        <dbReference type="Proteomes" id="UP001149813"/>
    </source>
</evidence>
<evidence type="ECO:0000313" key="1">
    <source>
        <dbReference type="EMBL" id="KAJ1725259.1"/>
    </source>
</evidence>
<protein>
    <submittedName>
        <fullName evidence="1">Uncharacterized protein</fullName>
    </submittedName>
</protein>
<sequence>MPIVRWLKIRCNDNSSVGRAANKLLLEAFGWQLVYFDGTFVSSFTARQHFANITCLKIEFNNAAEHLLPTINSRRLKYMYLLDIPARFSWKYFCGGQNDSDTIVFSSLTSLCLRFKDDCFEYHTDMMVDCIEIDAEDSAADNTPYRVEFPKLESLFVRDSIEDSILGCTYVFPTELESLNVFNSLETFGLLKQSGVKTVTRIVAEFYQITSDEENEFYEYTNWAYRTGNQSRDKYLSVHNCGFKFNWERMEWSGVTQLQITECNMQTFKAILFYSPRLEVLQVRILVLEGETDKPYAIGSEFVGNSSFSAISPSESLSRICVQEIHDIEKTLDHAMLLFQTMIQRFEHLEKIGVPRRLISSIAQYVERNKADYPHLEGIKVVDFINY</sequence>
<accession>A0A9W8CTQ4</accession>
<reference evidence="1" key="1">
    <citation type="submission" date="2022-07" db="EMBL/GenBank/DDBJ databases">
        <title>Phylogenomic reconstructions and comparative analyses of Kickxellomycotina fungi.</title>
        <authorList>
            <person name="Reynolds N.K."/>
            <person name="Stajich J.E."/>
            <person name="Barry K."/>
            <person name="Grigoriev I.V."/>
            <person name="Crous P."/>
            <person name="Smith M.E."/>
        </authorList>
    </citation>
    <scope>NUCLEOTIDE SEQUENCE</scope>
    <source>
        <strain evidence="1">NBRC 32514</strain>
    </source>
</reference>
<gene>
    <name evidence="1" type="ORF">LPJ53_000588</name>
</gene>
<dbReference type="OrthoDB" id="10465777at2759"/>
<organism evidence="1 2">
    <name type="scientific">Coemansia erecta</name>
    <dbReference type="NCBI Taxonomy" id="147472"/>
    <lineage>
        <taxon>Eukaryota</taxon>
        <taxon>Fungi</taxon>
        <taxon>Fungi incertae sedis</taxon>
        <taxon>Zoopagomycota</taxon>
        <taxon>Kickxellomycotina</taxon>
        <taxon>Kickxellomycetes</taxon>
        <taxon>Kickxellales</taxon>
        <taxon>Kickxellaceae</taxon>
        <taxon>Coemansia</taxon>
    </lineage>
</organism>